<dbReference type="EMBL" id="JBDPGJ010000001">
    <property type="protein sequence ID" value="MEX0405204.1"/>
    <property type="molecule type" value="Genomic_DNA"/>
</dbReference>
<dbReference type="Proteomes" id="UP001556692">
    <property type="component" value="Unassembled WGS sequence"/>
</dbReference>
<dbReference type="Pfam" id="PF08881">
    <property type="entry name" value="CVNH"/>
    <property type="match status" value="1"/>
</dbReference>
<keyword evidence="1" id="KW-0732">Signal</keyword>
<evidence type="ECO:0000259" key="2">
    <source>
        <dbReference type="SMART" id="SM01111"/>
    </source>
</evidence>
<proteinExistence type="predicted"/>
<accession>A0ABV3SGN5</accession>
<dbReference type="InterPro" id="IPR036673">
    <property type="entry name" value="Cyanovirin-N_sf"/>
</dbReference>
<feature type="signal peptide" evidence="1">
    <location>
        <begin position="1"/>
        <end position="32"/>
    </location>
</feature>
<dbReference type="Gene3D" id="2.30.60.10">
    <property type="entry name" value="Cyanovirin-N"/>
    <property type="match status" value="1"/>
</dbReference>
<sequence>MFVNITRSVPAICGAGLLAAVFTVGASTVASAQQRSTFQDSCSNIRYTEQDGNAMIAADCRRSNGSVNAATVVIKGIDNSEGKLTHTAGNNPSSFQRSCENMSIQMGGPSGVMLMGSCRTSQGNYLDASTAIWDVNNIEGELKYPY</sequence>
<dbReference type="SUPFAM" id="SSF51322">
    <property type="entry name" value="Cyanovirin-N"/>
    <property type="match status" value="1"/>
</dbReference>
<organism evidence="3 4">
    <name type="scientific">Aquibium pacificus</name>
    <dbReference type="NCBI Taxonomy" id="3153579"/>
    <lineage>
        <taxon>Bacteria</taxon>
        <taxon>Pseudomonadati</taxon>
        <taxon>Pseudomonadota</taxon>
        <taxon>Alphaproteobacteria</taxon>
        <taxon>Hyphomicrobiales</taxon>
        <taxon>Phyllobacteriaceae</taxon>
        <taxon>Aquibium</taxon>
    </lineage>
</organism>
<name>A0ABV3SGN5_9HYPH</name>
<keyword evidence="4" id="KW-1185">Reference proteome</keyword>
<dbReference type="RefSeq" id="WP_367953165.1">
    <property type="nucleotide sequence ID" value="NZ_JBDPGJ010000001.1"/>
</dbReference>
<dbReference type="InterPro" id="IPR011058">
    <property type="entry name" value="Cyanovirin-N"/>
</dbReference>
<evidence type="ECO:0000313" key="4">
    <source>
        <dbReference type="Proteomes" id="UP001556692"/>
    </source>
</evidence>
<evidence type="ECO:0000313" key="3">
    <source>
        <dbReference type="EMBL" id="MEX0405204.1"/>
    </source>
</evidence>
<protein>
    <submittedName>
        <fullName evidence="3">CVNH domain-containing protein</fullName>
    </submittedName>
</protein>
<reference evidence="3 4" key="1">
    <citation type="submission" date="2024-05" db="EMBL/GenBank/DDBJ databases">
        <authorList>
            <person name="Jiang F."/>
        </authorList>
    </citation>
    <scope>NUCLEOTIDE SEQUENCE [LARGE SCALE GENOMIC DNA]</scope>
    <source>
        <strain evidence="3 4">LZ166</strain>
    </source>
</reference>
<dbReference type="SMART" id="SM01111">
    <property type="entry name" value="CVNH"/>
    <property type="match status" value="1"/>
</dbReference>
<feature type="domain" description="Cyanovirin-N" evidence="2">
    <location>
        <begin position="37"/>
        <end position="144"/>
    </location>
</feature>
<feature type="chain" id="PRO_5046397003" evidence="1">
    <location>
        <begin position="33"/>
        <end position="146"/>
    </location>
</feature>
<evidence type="ECO:0000256" key="1">
    <source>
        <dbReference type="SAM" id="SignalP"/>
    </source>
</evidence>
<comment type="caution">
    <text evidence="3">The sequence shown here is derived from an EMBL/GenBank/DDBJ whole genome shotgun (WGS) entry which is preliminary data.</text>
</comment>
<gene>
    <name evidence="3" type="ORF">ABGN05_05955</name>
</gene>